<dbReference type="EMBL" id="JAHMHR010000028">
    <property type="protein sequence ID" value="KAK1673852.1"/>
    <property type="molecule type" value="Genomic_DNA"/>
</dbReference>
<evidence type="ECO:0000313" key="1">
    <source>
        <dbReference type="EMBL" id="KAK1673852.1"/>
    </source>
</evidence>
<proteinExistence type="predicted"/>
<accession>A0AAJ0ESH1</accession>
<dbReference type="Proteomes" id="UP001224890">
    <property type="component" value="Unassembled WGS sequence"/>
</dbReference>
<sequence length="93" mass="10769">MVKRAVFVLFEARCVTSCFSWGCLAINWFIWQPDNRGIPAEKHVVGSRFPPWLLSACLSITPVRTFLPGVYLKYRCRGSLLRYLSPTFVSKRR</sequence>
<protein>
    <submittedName>
        <fullName evidence="1">Uncharacterized protein</fullName>
    </submittedName>
</protein>
<dbReference type="RefSeq" id="XP_060427855.1">
    <property type="nucleotide sequence ID" value="XM_060575224.1"/>
</dbReference>
<keyword evidence="2" id="KW-1185">Reference proteome</keyword>
<dbReference type="AlphaFoldDB" id="A0AAJ0ESH1"/>
<comment type="caution">
    <text evidence="1">The sequence shown here is derived from an EMBL/GenBank/DDBJ whole genome shotgun (WGS) entry which is preliminary data.</text>
</comment>
<name>A0AAJ0ESH1_9PEZI</name>
<evidence type="ECO:0000313" key="2">
    <source>
        <dbReference type="Proteomes" id="UP001224890"/>
    </source>
</evidence>
<organism evidence="1 2">
    <name type="scientific">Colletotrichum godetiae</name>
    <dbReference type="NCBI Taxonomy" id="1209918"/>
    <lineage>
        <taxon>Eukaryota</taxon>
        <taxon>Fungi</taxon>
        <taxon>Dikarya</taxon>
        <taxon>Ascomycota</taxon>
        <taxon>Pezizomycotina</taxon>
        <taxon>Sordariomycetes</taxon>
        <taxon>Hypocreomycetidae</taxon>
        <taxon>Glomerellales</taxon>
        <taxon>Glomerellaceae</taxon>
        <taxon>Colletotrichum</taxon>
        <taxon>Colletotrichum acutatum species complex</taxon>
    </lineage>
</organism>
<gene>
    <name evidence="1" type="ORF">BDP55DRAFT_668357</name>
</gene>
<dbReference type="GeneID" id="85459750"/>
<reference evidence="1" key="1">
    <citation type="submission" date="2021-06" db="EMBL/GenBank/DDBJ databases">
        <title>Comparative genomics, transcriptomics and evolutionary studies reveal genomic signatures of adaptation to plant cell wall in hemibiotrophic fungi.</title>
        <authorList>
            <consortium name="DOE Joint Genome Institute"/>
            <person name="Baroncelli R."/>
            <person name="Diaz J.F."/>
            <person name="Benocci T."/>
            <person name="Peng M."/>
            <person name="Battaglia E."/>
            <person name="Haridas S."/>
            <person name="Andreopoulos W."/>
            <person name="Labutti K."/>
            <person name="Pangilinan J."/>
            <person name="Floch G.L."/>
            <person name="Makela M.R."/>
            <person name="Henrissat B."/>
            <person name="Grigoriev I.V."/>
            <person name="Crouch J.A."/>
            <person name="De Vries R.P."/>
            <person name="Sukno S.A."/>
            <person name="Thon M.R."/>
        </authorList>
    </citation>
    <scope>NUCLEOTIDE SEQUENCE</scope>
    <source>
        <strain evidence="1">CBS 193.32</strain>
    </source>
</reference>